<dbReference type="VEuPathDB" id="FungiDB:ASPNIDRAFT2_41171"/>
<proteinExistence type="predicted"/>
<dbReference type="OrthoDB" id="5396831at2759"/>
<dbReference type="EMBL" id="ACJE01000013">
    <property type="protein sequence ID" value="EHA21904.1"/>
    <property type="molecule type" value="Genomic_DNA"/>
</dbReference>
<reference evidence="2 3" key="1">
    <citation type="journal article" date="2011" name="Genome Res.">
        <title>Comparative genomics of citric-acid-producing Aspergillus niger ATCC 1015 versus enzyme-producing CBS 513.88.</title>
        <authorList>
            <person name="Andersen M.R."/>
            <person name="Salazar M.P."/>
            <person name="Schaap P.J."/>
            <person name="van de Vondervoort P.J."/>
            <person name="Culley D."/>
            <person name="Thykaer J."/>
            <person name="Frisvad J.C."/>
            <person name="Nielsen K.F."/>
            <person name="Albang R."/>
            <person name="Albermann K."/>
            <person name="Berka R.M."/>
            <person name="Braus G.H."/>
            <person name="Braus-Stromeyer S.A."/>
            <person name="Corrochano L.M."/>
            <person name="Dai Z."/>
            <person name="van Dijck P.W."/>
            <person name="Hofmann G."/>
            <person name="Lasure L.L."/>
            <person name="Magnuson J.K."/>
            <person name="Menke H."/>
            <person name="Meijer M."/>
            <person name="Meijer S.L."/>
            <person name="Nielsen J.B."/>
            <person name="Nielsen M.L."/>
            <person name="van Ooyen A.J."/>
            <person name="Pel H.J."/>
            <person name="Poulsen L."/>
            <person name="Samson R.A."/>
            <person name="Stam H."/>
            <person name="Tsang A."/>
            <person name="van den Brink J.M."/>
            <person name="Atkins A."/>
            <person name="Aerts A."/>
            <person name="Shapiro H."/>
            <person name="Pangilinan J."/>
            <person name="Salamov A."/>
            <person name="Lou Y."/>
            <person name="Lindquist E."/>
            <person name="Lucas S."/>
            <person name="Grimwood J."/>
            <person name="Grigoriev I.V."/>
            <person name="Kubicek C.P."/>
            <person name="Martinez D."/>
            <person name="van Peij N.N."/>
            <person name="Roubos J.A."/>
            <person name="Nielsen J."/>
            <person name="Baker S.E."/>
        </authorList>
    </citation>
    <scope>NUCLEOTIDE SEQUENCE [LARGE SCALE GENOMIC DNA]</scope>
    <source>
        <strain evidence="3">ATCC 1015 / CBS 113.46 / FGSC A1144 / LSHB Ac4 / NCTC 3858a / NRRL 328 / USDA 3528.7</strain>
    </source>
</reference>
<gene>
    <name evidence="2" type="ORF">ASPNIDRAFT_41171</name>
</gene>
<feature type="region of interest" description="Disordered" evidence="1">
    <location>
        <begin position="82"/>
        <end position="102"/>
    </location>
</feature>
<organism evidence="2 3">
    <name type="scientific">Aspergillus niger (strain ATCC 1015 / CBS 113.46 / FGSC A1144 / LSHB Ac4 / NCTC 3858a / NRRL 328 / USDA 3528.7)</name>
    <dbReference type="NCBI Taxonomy" id="380704"/>
    <lineage>
        <taxon>Eukaryota</taxon>
        <taxon>Fungi</taxon>
        <taxon>Dikarya</taxon>
        <taxon>Ascomycota</taxon>
        <taxon>Pezizomycotina</taxon>
        <taxon>Eurotiomycetes</taxon>
        <taxon>Eurotiomycetidae</taxon>
        <taxon>Eurotiales</taxon>
        <taxon>Aspergillaceae</taxon>
        <taxon>Aspergillus</taxon>
        <taxon>Aspergillus subgen. Circumdati</taxon>
    </lineage>
</organism>
<dbReference type="Proteomes" id="UP000009038">
    <property type="component" value="Unassembled WGS sequence"/>
</dbReference>
<evidence type="ECO:0000313" key="3">
    <source>
        <dbReference type="Proteomes" id="UP000009038"/>
    </source>
</evidence>
<comment type="caution">
    <text evidence="2">The sequence shown here is derived from an EMBL/GenBank/DDBJ whole genome shotgun (WGS) entry which is preliminary data.</text>
</comment>
<evidence type="ECO:0000256" key="1">
    <source>
        <dbReference type="SAM" id="MobiDB-lite"/>
    </source>
</evidence>
<dbReference type="AlphaFoldDB" id="G3Y5N9"/>
<dbReference type="STRING" id="380704.G3Y5N9"/>
<name>G3Y5N9_ASPNA</name>
<evidence type="ECO:0000313" key="2">
    <source>
        <dbReference type="EMBL" id="EHA21904.1"/>
    </source>
</evidence>
<protein>
    <submittedName>
        <fullName evidence="2">Uncharacterized protein</fullName>
    </submittedName>
</protein>
<sequence length="434" mass="48462">MLGIDDESILTDFERAEQQTPTPKKILDSTRSIYTSRKLRLPKDMLWGQPVLCDLGHFAIRFSHPEIPVQNVTADVRSILAGGNSTNPPASDRFGPGRARGRGQGMVAIRTGRGDSAEAHIPIMICRTDGFQSLSRRLQEESHPTSNTEDGLHQRRALIEKWATASQEFRESYHSRSAGYTSAVDYPAQVLSQLAPRPNKRFLCLAPINRETHPRSYIHLVKFLILLYVHQDEWSRRHPFDLRGAGDAPRCNIPELLGCPPAATATTTLSEVLPALYLAPADYRAISMTRQGMVVFADGPDLTWFVIDAPGLATGRLTLVEYGSNGDVRVSTLRRPWNMGQTMTFEQVLGKDLDEIAESGIGGPPQYNEPLDMNLPILELLESTRLNNKFLFPGYGCRDLWVRIIEQSAPGYLELEAQGREVEFELDDLLVVDP</sequence>
<accession>G3Y5N9</accession>
<dbReference type="HOGENOM" id="CLU_631596_0_0_1"/>